<dbReference type="SUPFAM" id="SSF53098">
    <property type="entry name" value="Ribonuclease H-like"/>
    <property type="match status" value="1"/>
</dbReference>
<protein>
    <recommendedName>
        <fullName evidence="1">Reverse transcriptase Ty1/copia-type domain-containing protein</fullName>
    </recommendedName>
</protein>
<dbReference type="Proteomes" id="UP000701853">
    <property type="component" value="Chromosome 9"/>
</dbReference>
<comment type="caution">
    <text evidence="2">The sequence shown here is derived from an EMBL/GenBank/DDBJ whole genome shotgun (WGS) entry which is preliminary data.</text>
</comment>
<dbReference type="OrthoDB" id="1731766at2759"/>
<dbReference type="InterPro" id="IPR012337">
    <property type="entry name" value="RNaseH-like_sf"/>
</dbReference>
<sequence length="357" mass="40523">MARSLLKAKKLPDKFWGKEVATAVYLLNISPANANLNQTPSEAWMGKKPWIAMKEEMHAIKINSTWELVDVPEGKIVVGLKWVFRTKYNAGGNIQKHKAQLVAKGYSQQEGMDFEEKYSPVAHFETVRVFLALTTQLQLSVYQFDVKSAFLNSDLVEEVYVSQPPGFANNGFTRSENEPTLYLKKRDLLKKFGMVDCEVASTPMNINEKLQHEDGIDKIYAKSYKTTLRSSKRNPCYVVGTSSKKQETIALSSSEVEYATATAVARQALWLRKLLCDFSLEQKEATEIFCDNRSTIAMTKNPTFHGTTKYIDVHHHFIRKLVAVLQVIAGHWQRCEVLLLWLLHHPLSSSDMALDSN</sequence>
<keyword evidence="3" id="KW-1185">Reference proteome</keyword>
<dbReference type="InterPro" id="IPR013103">
    <property type="entry name" value="RVT_2"/>
</dbReference>
<accession>A0A8J5YM79</accession>
<dbReference type="CDD" id="cd09272">
    <property type="entry name" value="RNase_HI_RT_Ty1"/>
    <property type="match status" value="1"/>
</dbReference>
<proteinExistence type="predicted"/>
<reference evidence="2 3" key="1">
    <citation type="journal article" date="2021" name="bioRxiv">
        <title>The Gossypium anomalum genome as a resource for cotton improvement and evolutionary analysis of hybrid incompatibility.</title>
        <authorList>
            <person name="Grover C.E."/>
            <person name="Yuan D."/>
            <person name="Arick M.A."/>
            <person name="Miller E.R."/>
            <person name="Hu G."/>
            <person name="Peterson D.G."/>
            <person name="Wendel J.F."/>
            <person name="Udall J.A."/>
        </authorList>
    </citation>
    <scope>NUCLEOTIDE SEQUENCE [LARGE SCALE GENOMIC DNA]</scope>
    <source>
        <strain evidence="2">JFW-Udall</strain>
        <tissue evidence="2">Leaf</tissue>
    </source>
</reference>
<evidence type="ECO:0000259" key="1">
    <source>
        <dbReference type="Pfam" id="PF07727"/>
    </source>
</evidence>
<evidence type="ECO:0000313" key="2">
    <source>
        <dbReference type="EMBL" id="KAG8482655.1"/>
    </source>
</evidence>
<dbReference type="AlphaFoldDB" id="A0A8J5YM79"/>
<dbReference type="PANTHER" id="PTHR11439:SF463">
    <property type="entry name" value="REVERSE TRANSCRIPTASE TY1_COPIA-TYPE DOMAIN-CONTAINING PROTEIN"/>
    <property type="match status" value="1"/>
</dbReference>
<dbReference type="PANTHER" id="PTHR11439">
    <property type="entry name" value="GAG-POL-RELATED RETROTRANSPOSON"/>
    <property type="match status" value="1"/>
</dbReference>
<gene>
    <name evidence="2" type="ORF">CXB51_024461</name>
</gene>
<organism evidence="2 3">
    <name type="scientific">Gossypium anomalum</name>
    <dbReference type="NCBI Taxonomy" id="47600"/>
    <lineage>
        <taxon>Eukaryota</taxon>
        <taxon>Viridiplantae</taxon>
        <taxon>Streptophyta</taxon>
        <taxon>Embryophyta</taxon>
        <taxon>Tracheophyta</taxon>
        <taxon>Spermatophyta</taxon>
        <taxon>Magnoliopsida</taxon>
        <taxon>eudicotyledons</taxon>
        <taxon>Gunneridae</taxon>
        <taxon>Pentapetalae</taxon>
        <taxon>rosids</taxon>
        <taxon>malvids</taxon>
        <taxon>Malvales</taxon>
        <taxon>Malvaceae</taxon>
        <taxon>Malvoideae</taxon>
        <taxon>Gossypium</taxon>
    </lineage>
</organism>
<evidence type="ECO:0000313" key="3">
    <source>
        <dbReference type="Proteomes" id="UP000701853"/>
    </source>
</evidence>
<dbReference type="EMBL" id="JAHUZN010000009">
    <property type="protein sequence ID" value="KAG8482655.1"/>
    <property type="molecule type" value="Genomic_DNA"/>
</dbReference>
<name>A0A8J5YM79_9ROSI</name>
<dbReference type="Pfam" id="PF07727">
    <property type="entry name" value="RVT_2"/>
    <property type="match status" value="1"/>
</dbReference>
<feature type="domain" description="Reverse transcriptase Ty1/copia-type" evidence="1">
    <location>
        <begin position="63"/>
        <end position="171"/>
    </location>
</feature>